<dbReference type="Gene3D" id="3.40.50.300">
    <property type="entry name" value="P-loop containing nucleotide triphosphate hydrolases"/>
    <property type="match status" value="1"/>
</dbReference>
<dbReference type="GO" id="GO:0030286">
    <property type="term" value="C:dynein complex"/>
    <property type="evidence" value="ECO:0007669"/>
    <property type="project" value="InterPro"/>
</dbReference>
<proteinExistence type="predicted"/>
<dbReference type="PANTHER" id="PTHR22878:SF69">
    <property type="entry name" value="DYNEIN HEAVY CHAIN"/>
    <property type="match status" value="1"/>
</dbReference>
<evidence type="ECO:0008006" key="3">
    <source>
        <dbReference type="Google" id="ProtNLM"/>
    </source>
</evidence>
<organism evidence="1 2">
    <name type="scientific">Adineta steineri</name>
    <dbReference type="NCBI Taxonomy" id="433720"/>
    <lineage>
        <taxon>Eukaryota</taxon>
        <taxon>Metazoa</taxon>
        <taxon>Spiralia</taxon>
        <taxon>Gnathifera</taxon>
        <taxon>Rotifera</taxon>
        <taxon>Eurotatoria</taxon>
        <taxon>Bdelloidea</taxon>
        <taxon>Adinetida</taxon>
        <taxon>Adinetidae</taxon>
        <taxon>Adineta</taxon>
    </lineage>
</organism>
<dbReference type="InterPro" id="IPR027417">
    <property type="entry name" value="P-loop_NTPase"/>
</dbReference>
<accession>A0A820JAA5</accession>
<name>A0A820JAA5_9BILA</name>
<dbReference type="InterPro" id="IPR026983">
    <property type="entry name" value="DHC"/>
</dbReference>
<comment type="caution">
    <text evidence="1">The sequence shown here is derived from an EMBL/GenBank/DDBJ whole genome shotgun (WGS) entry which is preliminary data.</text>
</comment>
<dbReference type="SUPFAM" id="SSF52540">
    <property type="entry name" value="P-loop containing nucleoside triphosphate hydrolases"/>
    <property type="match status" value="1"/>
</dbReference>
<dbReference type="PANTHER" id="PTHR22878">
    <property type="entry name" value="DYNEIN HEAVY CHAIN 6, AXONEMAL-LIKE-RELATED"/>
    <property type="match status" value="1"/>
</dbReference>
<reference evidence="1" key="1">
    <citation type="submission" date="2021-02" db="EMBL/GenBank/DDBJ databases">
        <authorList>
            <person name="Nowell W R."/>
        </authorList>
    </citation>
    <scope>NUCLEOTIDE SEQUENCE</scope>
</reference>
<dbReference type="GO" id="GO:0045505">
    <property type="term" value="F:dynein intermediate chain binding"/>
    <property type="evidence" value="ECO:0007669"/>
    <property type="project" value="InterPro"/>
</dbReference>
<evidence type="ECO:0000313" key="1">
    <source>
        <dbReference type="EMBL" id="CAF4318916.1"/>
    </source>
</evidence>
<sequence length="197" mass="22124">FGGGLKREDNFEDDNLINQKEQIKAERDPTTQEFDTFVRDLFGANINYSVYLPPDARMIFDYMIDLNTYIYHEWDSLVPKTEQLIKSEQSHFVIPTVDIVRYSFLITAVLIHKVPVLLTGNSGVGKTLLIEAMLRSLTLPDGNFVRPGTIIGDVLEFNAARGITASKLAQTSDVPPETTKADVKFTSLRKCSASFET</sequence>
<protein>
    <recommendedName>
        <fullName evidence="3">Dynein heavy chain</fullName>
    </recommendedName>
</protein>
<dbReference type="Proteomes" id="UP000663881">
    <property type="component" value="Unassembled WGS sequence"/>
</dbReference>
<dbReference type="GO" id="GO:0051959">
    <property type="term" value="F:dynein light intermediate chain binding"/>
    <property type="evidence" value="ECO:0007669"/>
    <property type="project" value="InterPro"/>
</dbReference>
<dbReference type="GO" id="GO:0007018">
    <property type="term" value="P:microtubule-based movement"/>
    <property type="evidence" value="ECO:0007669"/>
    <property type="project" value="InterPro"/>
</dbReference>
<dbReference type="AlphaFoldDB" id="A0A820JAA5"/>
<dbReference type="EMBL" id="CAJOAY010018245">
    <property type="protein sequence ID" value="CAF4318916.1"/>
    <property type="molecule type" value="Genomic_DNA"/>
</dbReference>
<gene>
    <name evidence="1" type="ORF">OKA104_LOCUS47135</name>
</gene>
<dbReference type="Pfam" id="PF12775">
    <property type="entry name" value="AAA_7"/>
    <property type="match status" value="1"/>
</dbReference>
<feature type="non-terminal residue" evidence="1">
    <location>
        <position position="1"/>
    </location>
</feature>
<dbReference type="Gene3D" id="1.10.472.130">
    <property type="match status" value="1"/>
</dbReference>
<evidence type="ECO:0000313" key="2">
    <source>
        <dbReference type="Proteomes" id="UP000663881"/>
    </source>
</evidence>